<dbReference type="PANTHER" id="PTHR19370">
    <property type="entry name" value="NADH-CYTOCHROME B5 REDUCTASE"/>
    <property type="match status" value="1"/>
</dbReference>
<accession>C9S663</accession>
<comment type="similarity">
    <text evidence="3">Belongs to the flavoprotein pyridine nucleotide cytochrome reductase family.</text>
</comment>
<dbReference type="AlphaFoldDB" id="C9S663"/>
<dbReference type="FunFam" id="3.40.50.80:FF:000009">
    <property type="entry name" value="NADH-cytochrome b5 reductase"/>
    <property type="match status" value="1"/>
</dbReference>
<organism evidence="13">
    <name type="scientific">Verticillium alfalfae (strain VaMs.102 / ATCC MYA-4576 / FGSC 10136)</name>
    <name type="common">Verticillium wilt of alfalfa</name>
    <name type="synonym">Verticillium albo-atrum</name>
    <dbReference type="NCBI Taxonomy" id="526221"/>
    <lineage>
        <taxon>Eukaryota</taxon>
        <taxon>Fungi</taxon>
        <taxon>Dikarya</taxon>
        <taxon>Ascomycota</taxon>
        <taxon>Pezizomycotina</taxon>
        <taxon>Sordariomycetes</taxon>
        <taxon>Hypocreomycetidae</taxon>
        <taxon>Glomerellales</taxon>
        <taxon>Plectosphaerellaceae</taxon>
        <taxon>Verticillium</taxon>
    </lineage>
</organism>
<dbReference type="eggNOG" id="KOG0534">
    <property type="taxonomic scope" value="Eukaryota"/>
</dbReference>
<dbReference type="RefSeq" id="XP_003009551.1">
    <property type="nucleotide sequence ID" value="XM_003009505.1"/>
</dbReference>
<dbReference type="GeneID" id="9534137"/>
<gene>
    <name evidence="12" type="ORF">VDBG_01234</name>
</gene>
<name>C9S663_VERA1</name>
<feature type="binding site" evidence="9">
    <location>
        <position position="106"/>
    </location>
    <ligand>
        <name>FAD</name>
        <dbReference type="ChEBI" id="CHEBI:57692"/>
    </ligand>
</feature>
<keyword evidence="4 9" id="KW-0285">Flavoprotein</keyword>
<dbReference type="GO" id="GO:0004128">
    <property type="term" value="F:cytochrome-b5 reductase activity, acting on NAD(P)H"/>
    <property type="evidence" value="ECO:0007669"/>
    <property type="project" value="TreeGrafter"/>
</dbReference>
<dbReference type="InterPro" id="IPR001834">
    <property type="entry name" value="CBR-like"/>
</dbReference>
<evidence type="ECO:0000256" key="6">
    <source>
        <dbReference type="ARBA" id="ARBA00023002"/>
    </source>
</evidence>
<dbReference type="InterPro" id="IPR008333">
    <property type="entry name" value="Cbr1-like_FAD-bd_dom"/>
</dbReference>
<sequence length="281" mass="30161">MSITFLRHIRPTKAITAIAAGGIGLGIYSRMMTGSAHADSGSPPKVFGSGPAFVSLPLESSEVVNHNTKRLRFRLPDENAVSGLALTSAVLTMSWPKGRWFPVARPYTPISPSDGKQSTHLHSLSPGETLLFAAALKGPAWKPNAVPHVTLIAGGAGITPIYQLAQGILRNPEDKTRITLVFGINTDVDALLKTEFDAFEKEFPGRFEAIYTVSRPEAGSLLRQGHVTKALLEQVAPNPTKQDTKVFVCGPPAMEATLVGSRGSPGVLEQLGYRKDQIHTF</sequence>
<evidence type="ECO:0000256" key="1">
    <source>
        <dbReference type="ARBA" id="ARBA00001974"/>
    </source>
</evidence>
<evidence type="ECO:0000259" key="10">
    <source>
        <dbReference type="Pfam" id="PF00175"/>
    </source>
</evidence>
<evidence type="ECO:0000256" key="4">
    <source>
        <dbReference type="ARBA" id="ARBA00022630"/>
    </source>
</evidence>
<dbReference type="Gene3D" id="2.40.30.10">
    <property type="entry name" value="Translation factors"/>
    <property type="match status" value="1"/>
</dbReference>
<dbReference type="PRINTS" id="PR00371">
    <property type="entry name" value="FPNCR"/>
</dbReference>
<proteinExistence type="inferred from homology"/>
<keyword evidence="6" id="KW-0560">Oxidoreductase</keyword>
<evidence type="ECO:0000313" key="13">
    <source>
        <dbReference type="Proteomes" id="UP000008698"/>
    </source>
</evidence>
<dbReference type="SUPFAM" id="SSF52343">
    <property type="entry name" value="Ferredoxin reductase-like, C-terminal NADP-linked domain"/>
    <property type="match status" value="1"/>
</dbReference>
<keyword evidence="8" id="KW-0472">Membrane</keyword>
<protein>
    <submittedName>
        <fullName evidence="12">NADH-cytochrome b5 reductase</fullName>
    </submittedName>
</protein>
<dbReference type="STRING" id="526221.C9S663"/>
<feature type="domain" description="Oxidoreductase FAD/NAD(P)-binding" evidence="10">
    <location>
        <begin position="151"/>
        <end position="256"/>
    </location>
</feature>
<dbReference type="InterPro" id="IPR001709">
    <property type="entry name" value="Flavoprot_Pyr_Nucl_cyt_Rdtase"/>
</dbReference>
<comment type="subcellular location">
    <subcellularLocation>
        <location evidence="2">Mitochondrion outer membrane</location>
        <topology evidence="2">Single-pass membrane protein</topology>
    </subcellularLocation>
</comment>
<evidence type="ECO:0000256" key="7">
    <source>
        <dbReference type="ARBA" id="ARBA00023027"/>
    </source>
</evidence>
<dbReference type="KEGG" id="val:VDBG_01234"/>
<dbReference type="SUPFAM" id="SSF63380">
    <property type="entry name" value="Riboflavin synthase domain-like"/>
    <property type="match status" value="1"/>
</dbReference>
<dbReference type="GO" id="GO:0006696">
    <property type="term" value="P:ergosterol biosynthetic process"/>
    <property type="evidence" value="ECO:0007669"/>
    <property type="project" value="TreeGrafter"/>
</dbReference>
<dbReference type="OrthoDB" id="432685at2759"/>
<dbReference type="Proteomes" id="UP000008698">
    <property type="component" value="Unassembled WGS sequence"/>
</dbReference>
<keyword evidence="7" id="KW-0520">NAD</keyword>
<dbReference type="InterPro" id="IPR017938">
    <property type="entry name" value="Riboflavin_synthase-like_b-brl"/>
</dbReference>
<keyword evidence="5 9" id="KW-0274">FAD</keyword>
<dbReference type="InterPro" id="IPR001433">
    <property type="entry name" value="OxRdtase_FAD/NAD-bd"/>
</dbReference>
<evidence type="ECO:0000256" key="8">
    <source>
        <dbReference type="ARBA" id="ARBA00023136"/>
    </source>
</evidence>
<evidence type="ECO:0000256" key="2">
    <source>
        <dbReference type="ARBA" id="ARBA00004572"/>
    </source>
</evidence>
<dbReference type="Gene3D" id="3.40.50.80">
    <property type="entry name" value="Nucleotide-binding domain of ferredoxin-NADP reductase (FNR) module"/>
    <property type="match status" value="1"/>
</dbReference>
<comment type="cofactor">
    <cofactor evidence="1 9">
        <name>FAD</name>
        <dbReference type="ChEBI" id="CHEBI:57692"/>
    </cofactor>
</comment>
<dbReference type="InterPro" id="IPR039261">
    <property type="entry name" value="FNR_nucleotide-bd"/>
</dbReference>
<evidence type="ECO:0000259" key="11">
    <source>
        <dbReference type="Pfam" id="PF00970"/>
    </source>
</evidence>
<evidence type="ECO:0000313" key="12">
    <source>
        <dbReference type="EMBL" id="EEY15125.1"/>
    </source>
</evidence>
<feature type="binding site" evidence="9">
    <location>
        <position position="107"/>
    </location>
    <ligand>
        <name>FAD</name>
        <dbReference type="ChEBI" id="CHEBI:57692"/>
    </ligand>
</feature>
<dbReference type="OMA" id="WLPVIRP"/>
<feature type="domain" description="Flavoprotein pyridine nucleotide cytochrome reductase-like FAD-binding" evidence="11">
    <location>
        <begin position="56"/>
        <end position="120"/>
    </location>
</feature>
<reference evidence="13" key="1">
    <citation type="journal article" date="2011" name="PLoS Pathog.">
        <title>Comparative genomics yields insights into niche adaptation of plant vascular wilt pathogens.</title>
        <authorList>
            <person name="Klosterman S.J."/>
            <person name="Subbarao K.V."/>
            <person name="Kang S."/>
            <person name="Veronese P."/>
            <person name="Gold S.E."/>
            <person name="Thomma B.P.H.J."/>
            <person name="Chen Z."/>
            <person name="Henrissat B."/>
            <person name="Lee Y.-H."/>
            <person name="Park J."/>
            <person name="Garcia-Pedrajas M.D."/>
            <person name="Barbara D.J."/>
            <person name="Anchieta A."/>
            <person name="de Jonge R."/>
            <person name="Santhanam P."/>
            <person name="Maruthachalam K."/>
            <person name="Atallah Z."/>
            <person name="Amyotte S.G."/>
            <person name="Paz Z."/>
            <person name="Inderbitzin P."/>
            <person name="Hayes R.J."/>
            <person name="Heiman D.I."/>
            <person name="Young S."/>
            <person name="Zeng Q."/>
            <person name="Engels R."/>
            <person name="Galagan J."/>
            <person name="Cuomo C.A."/>
            <person name="Dobinson K.F."/>
            <person name="Ma L.-J."/>
        </authorList>
    </citation>
    <scope>NUCLEOTIDE SEQUENCE [LARGE SCALE GENOMIC DNA]</scope>
    <source>
        <strain evidence="13">VaMs.102 / ATCC MYA-4576 / FGSC 10136</strain>
    </source>
</reference>
<evidence type="ECO:0000256" key="5">
    <source>
        <dbReference type="ARBA" id="ARBA00022827"/>
    </source>
</evidence>
<dbReference type="CDD" id="cd06183">
    <property type="entry name" value="cyt_b5_reduct_like"/>
    <property type="match status" value="1"/>
</dbReference>
<dbReference type="GO" id="GO:0005741">
    <property type="term" value="C:mitochondrial outer membrane"/>
    <property type="evidence" value="ECO:0007669"/>
    <property type="project" value="UniProtKB-SubCell"/>
</dbReference>
<keyword evidence="13" id="KW-1185">Reference proteome</keyword>
<evidence type="ECO:0000256" key="3">
    <source>
        <dbReference type="ARBA" id="ARBA00006105"/>
    </source>
</evidence>
<dbReference type="HOGENOM" id="CLU_003827_9_1_1"/>
<feature type="binding site" evidence="9">
    <location>
        <position position="159"/>
    </location>
    <ligand>
        <name>FAD</name>
        <dbReference type="ChEBI" id="CHEBI:57692"/>
    </ligand>
</feature>
<dbReference type="EMBL" id="DS985214">
    <property type="protein sequence ID" value="EEY15125.1"/>
    <property type="molecule type" value="Genomic_DNA"/>
</dbReference>
<feature type="binding site" evidence="9">
    <location>
        <position position="105"/>
    </location>
    <ligand>
        <name>FAD</name>
        <dbReference type="ChEBI" id="CHEBI:57692"/>
    </ligand>
</feature>
<feature type="binding site" evidence="9">
    <location>
        <position position="118"/>
    </location>
    <ligand>
        <name>FAD</name>
        <dbReference type="ChEBI" id="CHEBI:57692"/>
    </ligand>
</feature>
<feature type="binding site" evidence="9">
    <location>
        <position position="116"/>
    </location>
    <ligand>
        <name>FAD</name>
        <dbReference type="ChEBI" id="CHEBI:57692"/>
    </ligand>
</feature>
<dbReference type="PANTHER" id="PTHR19370:SF101">
    <property type="entry name" value="NADH-CYTOCHROME B5 REDUCTASE"/>
    <property type="match status" value="1"/>
</dbReference>
<dbReference type="Pfam" id="PF00970">
    <property type="entry name" value="FAD_binding_6"/>
    <property type="match status" value="1"/>
</dbReference>
<evidence type="ECO:0000256" key="9">
    <source>
        <dbReference type="PIRSR" id="PIRSR601834-1"/>
    </source>
</evidence>
<dbReference type="Pfam" id="PF00175">
    <property type="entry name" value="NAD_binding_1"/>
    <property type="match status" value="1"/>
</dbReference>